<evidence type="ECO:0000313" key="4">
    <source>
        <dbReference type="Proteomes" id="UP000282741"/>
    </source>
</evidence>
<dbReference type="GeneID" id="92995045"/>
<evidence type="ECO:0000313" key="3">
    <source>
        <dbReference type="EMBL" id="AZW17621.1"/>
    </source>
</evidence>
<reference evidence="4" key="1">
    <citation type="submission" date="2017-10" db="EMBL/GenBank/DDBJ databases">
        <title>Whole genome sequencing of various Bordetella species.</title>
        <authorList>
            <person name="Weigand M.R."/>
            <person name="Loparev V."/>
            <person name="Peng Y."/>
            <person name="Bowden K.E."/>
            <person name="Tondella M.L."/>
            <person name="Williams M.M."/>
        </authorList>
    </citation>
    <scope>NUCLEOTIDE SEQUENCE [LARGE SCALE GENOMIC DNA]</scope>
    <source>
        <strain evidence="4">H720</strain>
    </source>
</reference>
<dbReference type="Proteomes" id="UP000282741">
    <property type="component" value="Chromosome"/>
</dbReference>
<evidence type="ECO:0000256" key="2">
    <source>
        <dbReference type="SAM" id="SignalP"/>
    </source>
</evidence>
<dbReference type="AlphaFoldDB" id="A0AAN1VG50"/>
<evidence type="ECO:0000256" key="1">
    <source>
        <dbReference type="SAM" id="Phobius"/>
    </source>
</evidence>
<feature type="chain" id="PRO_5042959209" evidence="2">
    <location>
        <begin position="24"/>
        <end position="123"/>
    </location>
</feature>
<keyword evidence="1" id="KW-0812">Transmembrane</keyword>
<feature type="signal peptide" evidence="2">
    <location>
        <begin position="1"/>
        <end position="23"/>
    </location>
</feature>
<name>A0AAN1VG50_9BORD</name>
<protein>
    <submittedName>
        <fullName evidence="3">DUF1360 domain-containing protein</fullName>
    </submittedName>
</protein>
<feature type="transmembrane region" description="Helical" evidence="1">
    <location>
        <begin position="82"/>
        <end position="105"/>
    </location>
</feature>
<keyword evidence="1" id="KW-0472">Membrane</keyword>
<dbReference type="EMBL" id="CP024172">
    <property type="protein sequence ID" value="AZW17621.1"/>
    <property type="molecule type" value="Genomic_DNA"/>
</dbReference>
<accession>A0AAN1VG50</accession>
<dbReference type="KEGG" id="bhz:ACR54_03650"/>
<organism evidence="3 4">
    <name type="scientific">Bordetella hinzii</name>
    <dbReference type="NCBI Taxonomy" id="103855"/>
    <lineage>
        <taxon>Bacteria</taxon>
        <taxon>Pseudomonadati</taxon>
        <taxon>Pseudomonadota</taxon>
        <taxon>Betaproteobacteria</taxon>
        <taxon>Burkholderiales</taxon>
        <taxon>Alcaligenaceae</taxon>
        <taxon>Bordetella</taxon>
    </lineage>
</organism>
<keyword evidence="1" id="KW-1133">Transmembrane helix</keyword>
<dbReference type="RefSeq" id="WP_029581358.1">
    <property type="nucleotide sequence ID" value="NZ_CP012076.1"/>
</dbReference>
<keyword evidence="2" id="KW-0732">Signal</keyword>
<gene>
    <name evidence="3" type="ORF">CS347_13020</name>
</gene>
<sequence>MNPPILQALWTCVALALASASIAMTMTQTAIFEPWRKRMLRWHPQLGHLAKCFYCTSHWVVIAGVSIYQPALLPGGHPVADWIVAVFFTLTLATWVCGLMFKVFLLAMGKALKEDEVKRLLAH</sequence>
<proteinExistence type="predicted"/>